<feature type="compositionally biased region" description="Low complexity" evidence="1">
    <location>
        <begin position="183"/>
        <end position="198"/>
    </location>
</feature>
<keyword evidence="3" id="KW-1185">Reference proteome</keyword>
<organism evidence="2 3">
    <name type="scientific">Macrostomum lignano</name>
    <dbReference type="NCBI Taxonomy" id="282301"/>
    <lineage>
        <taxon>Eukaryota</taxon>
        <taxon>Metazoa</taxon>
        <taxon>Spiralia</taxon>
        <taxon>Lophotrochozoa</taxon>
        <taxon>Platyhelminthes</taxon>
        <taxon>Rhabditophora</taxon>
        <taxon>Macrostomorpha</taxon>
        <taxon>Macrostomida</taxon>
        <taxon>Macrostomidae</taxon>
        <taxon>Macrostomum</taxon>
    </lineage>
</organism>
<feature type="compositionally biased region" description="Basic and acidic residues" evidence="1">
    <location>
        <begin position="220"/>
        <end position="232"/>
    </location>
</feature>
<feature type="non-terminal residue" evidence="2">
    <location>
        <position position="1"/>
    </location>
</feature>
<name>A0A267H6H0_9PLAT</name>
<dbReference type="Proteomes" id="UP000215902">
    <property type="component" value="Unassembled WGS sequence"/>
</dbReference>
<dbReference type="EMBL" id="NIVC01000032">
    <property type="protein sequence ID" value="PAA93152.1"/>
    <property type="molecule type" value="Genomic_DNA"/>
</dbReference>
<proteinExistence type="predicted"/>
<evidence type="ECO:0000313" key="3">
    <source>
        <dbReference type="Proteomes" id="UP000215902"/>
    </source>
</evidence>
<evidence type="ECO:0000256" key="1">
    <source>
        <dbReference type="SAM" id="MobiDB-lite"/>
    </source>
</evidence>
<evidence type="ECO:0000313" key="2">
    <source>
        <dbReference type="EMBL" id="PAA93152.1"/>
    </source>
</evidence>
<dbReference type="AlphaFoldDB" id="A0A267H6H0"/>
<feature type="compositionally biased region" description="Gly residues" evidence="1">
    <location>
        <begin position="153"/>
        <end position="164"/>
    </location>
</feature>
<feature type="region of interest" description="Disordered" evidence="1">
    <location>
        <begin position="144"/>
        <end position="240"/>
    </location>
</feature>
<accession>A0A267H6H0</accession>
<protein>
    <submittedName>
        <fullName evidence="2">Uncharacterized protein</fullName>
    </submittedName>
</protein>
<gene>
    <name evidence="2" type="ORF">BOX15_Mlig023455g1</name>
</gene>
<comment type="caution">
    <text evidence="2">The sequence shown here is derived from an EMBL/GenBank/DDBJ whole genome shotgun (WGS) entry which is preliminary data.</text>
</comment>
<reference evidence="2 3" key="1">
    <citation type="submission" date="2017-06" db="EMBL/GenBank/DDBJ databases">
        <title>A platform for efficient transgenesis in Macrostomum lignano, a flatworm model organism for stem cell research.</title>
        <authorList>
            <person name="Berezikov E."/>
        </authorList>
    </citation>
    <scope>NUCLEOTIDE SEQUENCE [LARGE SCALE GENOMIC DNA]</scope>
    <source>
        <strain evidence="2">DV1</strain>
        <tissue evidence="2">Whole organism</tissue>
    </source>
</reference>
<sequence>IRLKTACCVSLAMPSQHQQVIFGLESSDSEADDADDVFEQSTSNGDNYSESLLSASRSLVNQREPLPDLLLETTVVDIRVRSQSVPVMPEDAQQLRLQMRREESVEMVAMRLRSIGDEIDSSRSSVQNRSEVLVFQRLRGYSVSEAERQGHSSGDGAGAVGGGSASSYPGDPMSHFMHDRRQSQQQQQQQQQQQRRQSWLGRALYTLSGAGISSEEAEEDGHADADRDDYSRGFDGGEMD</sequence>